<dbReference type="EMBL" id="SZPQ01000002">
    <property type="protein sequence ID" value="TKI08177.1"/>
    <property type="molecule type" value="Genomic_DNA"/>
</dbReference>
<keyword evidence="5 7" id="KW-0663">Pyridoxal phosphate</keyword>
<dbReference type="HAMAP" id="MF_01201">
    <property type="entry name" value="Ala_racemase"/>
    <property type="match status" value="1"/>
</dbReference>
<keyword evidence="6 7" id="KW-0413">Isomerase</keyword>
<feature type="modified residue" description="N6-(pyridoxal phosphate)lysine" evidence="7">
    <location>
        <position position="35"/>
    </location>
</feature>
<evidence type="ECO:0000256" key="3">
    <source>
        <dbReference type="ARBA" id="ARBA00007880"/>
    </source>
</evidence>
<dbReference type="CDD" id="cd06827">
    <property type="entry name" value="PLPDE_III_AR_proteobact"/>
    <property type="match status" value="1"/>
</dbReference>
<evidence type="ECO:0000256" key="4">
    <source>
        <dbReference type="ARBA" id="ARBA00013089"/>
    </source>
</evidence>
<comment type="pathway">
    <text evidence="7">Amino-acid biosynthesis; D-alanine biosynthesis; D-alanine from L-alanine: step 1/1.</text>
</comment>
<feature type="active site" description="Proton acceptor; specific for D-alanine" evidence="7">
    <location>
        <position position="35"/>
    </location>
</feature>
<dbReference type="SUPFAM" id="SSF51419">
    <property type="entry name" value="PLP-binding barrel"/>
    <property type="match status" value="1"/>
</dbReference>
<dbReference type="PRINTS" id="PR00992">
    <property type="entry name" value="ALARACEMASE"/>
</dbReference>
<feature type="domain" description="Alanine racemase C-terminal" evidence="8">
    <location>
        <begin position="232"/>
        <end position="356"/>
    </location>
</feature>
<dbReference type="InterPro" id="IPR009006">
    <property type="entry name" value="Ala_racemase/Decarboxylase_C"/>
</dbReference>
<dbReference type="InterPro" id="IPR000821">
    <property type="entry name" value="Ala_racemase"/>
</dbReference>
<dbReference type="Pfam" id="PF00842">
    <property type="entry name" value="Ala_racemase_C"/>
    <property type="match status" value="1"/>
</dbReference>
<organism evidence="9 10">
    <name type="scientific">Martelella alba</name>
    <dbReference type="NCBI Taxonomy" id="2590451"/>
    <lineage>
        <taxon>Bacteria</taxon>
        <taxon>Pseudomonadati</taxon>
        <taxon>Pseudomonadota</taxon>
        <taxon>Alphaproteobacteria</taxon>
        <taxon>Hyphomicrobiales</taxon>
        <taxon>Aurantimonadaceae</taxon>
        <taxon>Martelella</taxon>
    </lineage>
</organism>
<evidence type="ECO:0000256" key="1">
    <source>
        <dbReference type="ARBA" id="ARBA00000316"/>
    </source>
</evidence>
<accession>A0ABY2SPZ6</accession>
<name>A0ABY2SPZ6_9HYPH</name>
<dbReference type="EC" id="5.1.1.1" evidence="4 7"/>
<dbReference type="InterPro" id="IPR020622">
    <property type="entry name" value="Ala_racemase_pyridoxalP-BS"/>
</dbReference>
<evidence type="ECO:0000256" key="5">
    <source>
        <dbReference type="ARBA" id="ARBA00022898"/>
    </source>
</evidence>
<comment type="catalytic activity">
    <reaction evidence="1 7">
        <text>L-alanine = D-alanine</text>
        <dbReference type="Rhea" id="RHEA:20249"/>
        <dbReference type="ChEBI" id="CHEBI:57416"/>
        <dbReference type="ChEBI" id="CHEBI:57972"/>
        <dbReference type="EC" id="5.1.1.1"/>
    </reaction>
</comment>
<dbReference type="InterPro" id="IPR001608">
    <property type="entry name" value="Ala_racemase_N"/>
</dbReference>
<comment type="function">
    <text evidence="7">Catalyzes the interconversion of L-alanine and D-alanine. May also act on other amino acids.</text>
</comment>
<evidence type="ECO:0000256" key="7">
    <source>
        <dbReference type="HAMAP-Rule" id="MF_01201"/>
    </source>
</evidence>
<dbReference type="InterPro" id="IPR011079">
    <property type="entry name" value="Ala_racemase_C"/>
</dbReference>
<dbReference type="Gene3D" id="2.40.37.10">
    <property type="entry name" value="Lyase, Ornithine Decarboxylase, Chain A, domain 1"/>
    <property type="match status" value="1"/>
</dbReference>
<dbReference type="RefSeq" id="WP_136988451.1">
    <property type="nucleotide sequence ID" value="NZ_SZPQ01000002.1"/>
</dbReference>
<dbReference type="Proteomes" id="UP000305202">
    <property type="component" value="Unassembled WGS sequence"/>
</dbReference>
<feature type="active site" description="Proton acceptor; specific for L-alanine" evidence="7">
    <location>
        <position position="253"/>
    </location>
</feature>
<proteinExistence type="inferred from homology"/>
<sequence>MPRPIKATVDCQALAANLSVIRRLTPGIGIWSVVKANAYGHGLGRIWQALRATDGFALLDLNEAVMLRENGWQGPVLLLEGFFHPADLAVIDAYGLTTVVHSDWQLNAIAAARPTAPLAVYLKFNSGMYRLGFDEAGLRRAWQRLHDLPQVGPITLMTHFATADLPEGVDKQMARVEQAMAGLAGPRCLANSAATLWHPDTHGQWVRPGIILYGASPSGEWRDIANTGLRPVMTLRSELIAIQQVPAGGRVGYGGRYCASQTLAVGVVACGYADGYPRHAPTGTPIWVDGVMTRTLGAVSMDMLMVDLTPCPAAHIGSPVELWGGQVKIDDVAASAGTLGYELMCALASRVPVDVAR</sequence>
<reference evidence="9 10" key="1">
    <citation type="submission" date="2019-04" db="EMBL/GenBank/DDBJ databases">
        <authorList>
            <person name="Li M."/>
            <person name="Gao C."/>
        </authorList>
    </citation>
    <scope>NUCLEOTIDE SEQUENCE [LARGE SCALE GENOMIC DNA]</scope>
    <source>
        <strain evidence="9 10">BGMRC 2031</strain>
    </source>
</reference>
<feature type="binding site" evidence="7">
    <location>
        <position position="130"/>
    </location>
    <ligand>
        <name>substrate</name>
    </ligand>
</feature>
<dbReference type="SMART" id="SM01005">
    <property type="entry name" value="Ala_racemase_C"/>
    <property type="match status" value="1"/>
</dbReference>
<dbReference type="NCBIfam" id="TIGR00492">
    <property type="entry name" value="alr"/>
    <property type="match status" value="1"/>
</dbReference>
<protein>
    <recommendedName>
        <fullName evidence="4 7">Alanine racemase</fullName>
        <ecNumber evidence="4 7">5.1.1.1</ecNumber>
    </recommendedName>
</protein>
<gene>
    <name evidence="9" type="primary">dadX</name>
    <name evidence="9" type="ORF">FCN80_03230</name>
</gene>
<dbReference type="PANTHER" id="PTHR30511:SF0">
    <property type="entry name" value="ALANINE RACEMASE, CATABOLIC-RELATED"/>
    <property type="match status" value="1"/>
</dbReference>
<keyword evidence="10" id="KW-1185">Reference proteome</keyword>
<feature type="binding site" evidence="7">
    <location>
        <position position="301"/>
    </location>
    <ligand>
        <name>substrate</name>
    </ligand>
</feature>
<dbReference type="InterPro" id="IPR029066">
    <property type="entry name" value="PLP-binding_barrel"/>
</dbReference>
<dbReference type="PANTHER" id="PTHR30511">
    <property type="entry name" value="ALANINE RACEMASE"/>
    <property type="match status" value="1"/>
</dbReference>
<dbReference type="NCBIfam" id="NF002970">
    <property type="entry name" value="PRK03646.1"/>
    <property type="match status" value="1"/>
</dbReference>
<comment type="similarity">
    <text evidence="3 7">Belongs to the alanine racemase family.</text>
</comment>
<evidence type="ECO:0000256" key="2">
    <source>
        <dbReference type="ARBA" id="ARBA00001933"/>
    </source>
</evidence>
<evidence type="ECO:0000259" key="8">
    <source>
        <dbReference type="SMART" id="SM01005"/>
    </source>
</evidence>
<evidence type="ECO:0000256" key="6">
    <source>
        <dbReference type="ARBA" id="ARBA00023235"/>
    </source>
</evidence>
<dbReference type="PROSITE" id="PS00395">
    <property type="entry name" value="ALANINE_RACEMASE"/>
    <property type="match status" value="1"/>
</dbReference>
<comment type="caution">
    <text evidence="9">The sequence shown here is derived from an EMBL/GenBank/DDBJ whole genome shotgun (WGS) entry which is preliminary data.</text>
</comment>
<dbReference type="Gene3D" id="3.20.20.10">
    <property type="entry name" value="Alanine racemase"/>
    <property type="match status" value="1"/>
</dbReference>
<evidence type="ECO:0000313" key="10">
    <source>
        <dbReference type="Proteomes" id="UP000305202"/>
    </source>
</evidence>
<comment type="cofactor">
    <cofactor evidence="2 7">
        <name>pyridoxal 5'-phosphate</name>
        <dbReference type="ChEBI" id="CHEBI:597326"/>
    </cofactor>
</comment>
<evidence type="ECO:0000313" key="9">
    <source>
        <dbReference type="EMBL" id="TKI08177.1"/>
    </source>
</evidence>
<dbReference type="Pfam" id="PF01168">
    <property type="entry name" value="Ala_racemase_N"/>
    <property type="match status" value="1"/>
</dbReference>
<dbReference type="SUPFAM" id="SSF50621">
    <property type="entry name" value="Alanine racemase C-terminal domain-like"/>
    <property type="match status" value="1"/>
</dbReference>